<evidence type="ECO:0000256" key="2">
    <source>
        <dbReference type="ARBA" id="ARBA00023043"/>
    </source>
</evidence>
<reference evidence="5" key="1">
    <citation type="journal article" date="2017" name="Genome Biol.">
        <title>Comparative genomics reveals high biological diversity and specific adaptations in the industrially and medically important fungal genus Aspergillus.</title>
        <authorList>
            <person name="de Vries R.P."/>
            <person name="Riley R."/>
            <person name="Wiebenga A."/>
            <person name="Aguilar-Osorio G."/>
            <person name="Amillis S."/>
            <person name="Uchima C.A."/>
            <person name="Anderluh G."/>
            <person name="Asadollahi M."/>
            <person name="Askin M."/>
            <person name="Barry K."/>
            <person name="Battaglia E."/>
            <person name="Bayram O."/>
            <person name="Benocci T."/>
            <person name="Braus-Stromeyer S.A."/>
            <person name="Caldana C."/>
            <person name="Canovas D."/>
            <person name="Cerqueira G.C."/>
            <person name="Chen F."/>
            <person name="Chen W."/>
            <person name="Choi C."/>
            <person name="Clum A."/>
            <person name="Dos Santos R.A."/>
            <person name="Damasio A.R."/>
            <person name="Diallinas G."/>
            <person name="Emri T."/>
            <person name="Fekete E."/>
            <person name="Flipphi M."/>
            <person name="Freyberg S."/>
            <person name="Gallo A."/>
            <person name="Gournas C."/>
            <person name="Habgood R."/>
            <person name="Hainaut M."/>
            <person name="Harispe M.L."/>
            <person name="Henrissat B."/>
            <person name="Hilden K.S."/>
            <person name="Hope R."/>
            <person name="Hossain A."/>
            <person name="Karabika E."/>
            <person name="Karaffa L."/>
            <person name="Karanyi Z."/>
            <person name="Krasevec N."/>
            <person name="Kuo A."/>
            <person name="Kusch H."/>
            <person name="LaButti K."/>
            <person name="Lagendijk E.L."/>
            <person name="Lapidus A."/>
            <person name="Levasseur A."/>
            <person name="Lindquist E."/>
            <person name="Lipzen A."/>
            <person name="Logrieco A.F."/>
            <person name="MacCabe A."/>
            <person name="Maekelae M.R."/>
            <person name="Malavazi I."/>
            <person name="Melin P."/>
            <person name="Meyer V."/>
            <person name="Mielnichuk N."/>
            <person name="Miskei M."/>
            <person name="Molnar A.P."/>
            <person name="Mule G."/>
            <person name="Ngan C.Y."/>
            <person name="Orejas M."/>
            <person name="Orosz E."/>
            <person name="Ouedraogo J.P."/>
            <person name="Overkamp K.M."/>
            <person name="Park H.-S."/>
            <person name="Perrone G."/>
            <person name="Piumi F."/>
            <person name="Punt P.J."/>
            <person name="Ram A.F."/>
            <person name="Ramon A."/>
            <person name="Rauscher S."/>
            <person name="Record E."/>
            <person name="Riano-Pachon D.M."/>
            <person name="Robert V."/>
            <person name="Roehrig J."/>
            <person name="Ruller R."/>
            <person name="Salamov A."/>
            <person name="Salih N.S."/>
            <person name="Samson R.A."/>
            <person name="Sandor E."/>
            <person name="Sanguinetti M."/>
            <person name="Schuetze T."/>
            <person name="Sepcic K."/>
            <person name="Shelest E."/>
            <person name="Sherlock G."/>
            <person name="Sophianopoulou V."/>
            <person name="Squina F.M."/>
            <person name="Sun H."/>
            <person name="Susca A."/>
            <person name="Todd R.B."/>
            <person name="Tsang A."/>
            <person name="Unkles S.E."/>
            <person name="van de Wiele N."/>
            <person name="van Rossen-Uffink D."/>
            <person name="Oliveira J.V."/>
            <person name="Vesth T.C."/>
            <person name="Visser J."/>
            <person name="Yu J.-H."/>
            <person name="Zhou M."/>
            <person name="Andersen M.R."/>
            <person name="Archer D.B."/>
            <person name="Baker S.E."/>
            <person name="Benoit I."/>
            <person name="Brakhage A.A."/>
            <person name="Braus G.H."/>
            <person name="Fischer R."/>
            <person name="Frisvad J.C."/>
            <person name="Goldman G.H."/>
            <person name="Houbraken J."/>
            <person name="Oakley B."/>
            <person name="Pocsi I."/>
            <person name="Scazzocchio C."/>
            <person name="Seiboth B."/>
            <person name="vanKuyk P.A."/>
            <person name="Wortman J."/>
            <person name="Dyer P.S."/>
            <person name="Grigoriev I.V."/>
        </authorList>
    </citation>
    <scope>NUCLEOTIDE SEQUENCE [LARGE SCALE GENOMIC DNA]</scope>
    <source>
        <strain evidence="5">DTO 134E9</strain>
    </source>
</reference>
<dbReference type="EMBL" id="KV878218">
    <property type="protein sequence ID" value="OJJ29780.1"/>
    <property type="molecule type" value="Genomic_DNA"/>
</dbReference>
<dbReference type="SMART" id="SM00248">
    <property type="entry name" value="ANK"/>
    <property type="match status" value="7"/>
</dbReference>
<proteinExistence type="predicted"/>
<sequence length="326" mass="36497">MLLDSIVDRYPEKLDHAVTLTIYKASTNNHVSLLEEILDREGKLTLGSCDSGALYFATPHEAVTRLLLQRGANPDKGGDRGMFVLEQAIHHGNSAVIRMLLDATELSPVLKPPTRGPYQVQNLLDLAAESSTPEIIQLLLSRGVDFRPENVDCHPALVNAVCGLNTDVINLFLDAGFDVNYKATSGFHKDRPLIIIPAIKGTDEGRAVVKLLLDRGAQIDMMDESDRTALSWAAQHRNKTVVEELLARGADPLLKDVNNKTPLHWAAFDGGRVVTRIILKALESRGIRFDRLERLISNLEKDSRFDRDLILKQLRQHRWRMMYPCP</sequence>
<gene>
    <name evidence="4" type="ORF">ASPWEDRAFT_46543</name>
</gene>
<dbReference type="Proteomes" id="UP000184383">
    <property type="component" value="Unassembled WGS sequence"/>
</dbReference>
<dbReference type="RefSeq" id="XP_040683457.1">
    <property type="nucleotide sequence ID" value="XM_040836784.1"/>
</dbReference>
<evidence type="ECO:0000256" key="3">
    <source>
        <dbReference type="PROSITE-ProRule" id="PRU00023"/>
    </source>
</evidence>
<accession>A0A1L9R4E6</accession>
<keyword evidence="1" id="KW-0677">Repeat</keyword>
<dbReference type="InterPro" id="IPR002110">
    <property type="entry name" value="Ankyrin_rpt"/>
</dbReference>
<dbReference type="AlphaFoldDB" id="A0A1L9R4E6"/>
<dbReference type="Gene3D" id="1.25.40.20">
    <property type="entry name" value="Ankyrin repeat-containing domain"/>
    <property type="match status" value="1"/>
</dbReference>
<dbReference type="InterPro" id="IPR036770">
    <property type="entry name" value="Ankyrin_rpt-contain_sf"/>
</dbReference>
<organism evidence="4 5">
    <name type="scientific">Aspergillus wentii DTO 134E9</name>
    <dbReference type="NCBI Taxonomy" id="1073089"/>
    <lineage>
        <taxon>Eukaryota</taxon>
        <taxon>Fungi</taxon>
        <taxon>Dikarya</taxon>
        <taxon>Ascomycota</taxon>
        <taxon>Pezizomycotina</taxon>
        <taxon>Eurotiomycetes</taxon>
        <taxon>Eurotiomycetidae</taxon>
        <taxon>Eurotiales</taxon>
        <taxon>Aspergillaceae</taxon>
        <taxon>Aspergillus</taxon>
        <taxon>Aspergillus subgen. Cremei</taxon>
    </lineage>
</organism>
<dbReference type="STRING" id="1073089.A0A1L9R4E6"/>
<evidence type="ECO:0000313" key="5">
    <source>
        <dbReference type="Proteomes" id="UP000184383"/>
    </source>
</evidence>
<name>A0A1L9R4E6_ASPWE</name>
<keyword evidence="2 3" id="KW-0040">ANK repeat</keyword>
<dbReference type="PANTHER" id="PTHR24198">
    <property type="entry name" value="ANKYRIN REPEAT AND PROTEIN KINASE DOMAIN-CONTAINING PROTEIN"/>
    <property type="match status" value="1"/>
</dbReference>
<dbReference type="SUPFAM" id="SSF48403">
    <property type="entry name" value="Ankyrin repeat"/>
    <property type="match status" value="1"/>
</dbReference>
<protein>
    <submittedName>
        <fullName evidence="4">Uncharacterized protein</fullName>
    </submittedName>
</protein>
<dbReference type="OrthoDB" id="366390at2759"/>
<evidence type="ECO:0000256" key="1">
    <source>
        <dbReference type="ARBA" id="ARBA00022737"/>
    </source>
</evidence>
<dbReference type="PANTHER" id="PTHR24198:SF165">
    <property type="entry name" value="ANKYRIN REPEAT-CONTAINING PROTEIN-RELATED"/>
    <property type="match status" value="1"/>
</dbReference>
<dbReference type="Pfam" id="PF12796">
    <property type="entry name" value="Ank_2"/>
    <property type="match status" value="1"/>
</dbReference>
<feature type="repeat" description="ANK" evidence="3">
    <location>
        <begin position="225"/>
        <end position="257"/>
    </location>
</feature>
<dbReference type="PROSITE" id="PS50088">
    <property type="entry name" value="ANK_REPEAT"/>
    <property type="match status" value="1"/>
</dbReference>
<keyword evidence="5" id="KW-1185">Reference proteome</keyword>
<evidence type="ECO:0000313" key="4">
    <source>
        <dbReference type="EMBL" id="OJJ29780.1"/>
    </source>
</evidence>
<dbReference type="VEuPathDB" id="FungiDB:ASPWEDRAFT_46543"/>
<dbReference type="GeneID" id="63752632"/>